<reference evidence="2" key="2">
    <citation type="submission" date="2020-09" db="EMBL/GenBank/DDBJ databases">
        <authorList>
            <person name="Sun Q."/>
            <person name="Zhou Y."/>
        </authorList>
    </citation>
    <scope>NUCLEOTIDE SEQUENCE</scope>
    <source>
        <strain evidence="2">CGMCC 1.15360</strain>
    </source>
</reference>
<feature type="chain" id="PRO_5037571884" evidence="1">
    <location>
        <begin position="18"/>
        <end position="78"/>
    </location>
</feature>
<feature type="signal peptide" evidence="1">
    <location>
        <begin position="1"/>
        <end position="17"/>
    </location>
</feature>
<evidence type="ECO:0000313" key="2">
    <source>
        <dbReference type="EMBL" id="GGD64887.1"/>
    </source>
</evidence>
<gene>
    <name evidence="2" type="ORF">GCM10010990_12960</name>
</gene>
<evidence type="ECO:0000256" key="1">
    <source>
        <dbReference type="SAM" id="SignalP"/>
    </source>
</evidence>
<keyword evidence="1" id="KW-0732">Signal</keyword>
<dbReference type="RefSeq" id="WP_066775286.1">
    <property type="nucleotide sequence ID" value="NZ_BMIP01000002.1"/>
</dbReference>
<sequence>MNLLTAISGLSALPVMGMVLTASSIASTQAETARPAAAQTELVSKMDDGARCRVEAKALREYRRCRGGRWSKAQSAYN</sequence>
<dbReference type="AlphaFoldDB" id="A0A916YWX4"/>
<dbReference type="Proteomes" id="UP000612349">
    <property type="component" value="Unassembled WGS sequence"/>
</dbReference>
<protein>
    <submittedName>
        <fullName evidence="2">Uncharacterized protein</fullName>
    </submittedName>
</protein>
<dbReference type="EMBL" id="BMIP01000002">
    <property type="protein sequence ID" value="GGD64887.1"/>
    <property type="molecule type" value="Genomic_DNA"/>
</dbReference>
<proteinExistence type="predicted"/>
<keyword evidence="3" id="KW-1185">Reference proteome</keyword>
<evidence type="ECO:0000313" key="3">
    <source>
        <dbReference type="Proteomes" id="UP000612349"/>
    </source>
</evidence>
<reference evidence="2" key="1">
    <citation type="journal article" date="2014" name="Int. J. Syst. Evol. Microbiol.">
        <title>Complete genome sequence of Corynebacterium casei LMG S-19264T (=DSM 44701T), isolated from a smear-ripened cheese.</title>
        <authorList>
            <consortium name="US DOE Joint Genome Institute (JGI-PGF)"/>
            <person name="Walter F."/>
            <person name="Albersmeier A."/>
            <person name="Kalinowski J."/>
            <person name="Ruckert C."/>
        </authorList>
    </citation>
    <scope>NUCLEOTIDE SEQUENCE</scope>
    <source>
        <strain evidence="2">CGMCC 1.15360</strain>
    </source>
</reference>
<name>A0A916YWX4_9SPHN</name>
<comment type="caution">
    <text evidence="2">The sequence shown here is derived from an EMBL/GenBank/DDBJ whole genome shotgun (WGS) entry which is preliminary data.</text>
</comment>
<organism evidence="2 3">
    <name type="scientific">Croceicoccus mobilis</name>
    <dbReference type="NCBI Taxonomy" id="1703339"/>
    <lineage>
        <taxon>Bacteria</taxon>
        <taxon>Pseudomonadati</taxon>
        <taxon>Pseudomonadota</taxon>
        <taxon>Alphaproteobacteria</taxon>
        <taxon>Sphingomonadales</taxon>
        <taxon>Erythrobacteraceae</taxon>
        <taxon>Croceicoccus</taxon>
    </lineage>
</organism>
<accession>A0A916YWX4</accession>